<reference evidence="1" key="1">
    <citation type="journal article" date="2014" name="Int. J. Syst. Evol. Microbiol.">
        <title>Complete genome sequence of Corynebacterium casei LMG S-19264T (=DSM 44701T), isolated from a smear-ripened cheese.</title>
        <authorList>
            <consortium name="US DOE Joint Genome Institute (JGI-PGF)"/>
            <person name="Walter F."/>
            <person name="Albersmeier A."/>
            <person name="Kalinowski J."/>
            <person name="Ruckert C."/>
        </authorList>
    </citation>
    <scope>NUCLEOTIDE SEQUENCE</scope>
    <source>
        <strain evidence="1">CGMCC 4.7403</strain>
    </source>
</reference>
<name>A0A919GLP7_9ACTN</name>
<protein>
    <submittedName>
        <fullName evidence="1">Uncharacterized protein</fullName>
    </submittedName>
</protein>
<sequence length="89" mass="9410">MLLERLQVGLGEGLTGGVVALGTEVVFLGLQLHILRKDGGEDLEPLGHDFLTDAVTGDHCEIEAARHDGTVLLVPRDDTRCPGCGHPGE</sequence>
<keyword evidence="2" id="KW-1185">Reference proteome</keyword>
<dbReference type="AlphaFoldDB" id="A0A919GLP7"/>
<organism evidence="1 2">
    <name type="scientific">Streptomyces capitiformicae</name>
    <dbReference type="NCBI Taxonomy" id="2014920"/>
    <lineage>
        <taxon>Bacteria</taxon>
        <taxon>Bacillati</taxon>
        <taxon>Actinomycetota</taxon>
        <taxon>Actinomycetes</taxon>
        <taxon>Kitasatosporales</taxon>
        <taxon>Streptomycetaceae</taxon>
        <taxon>Streptomyces</taxon>
    </lineage>
</organism>
<evidence type="ECO:0000313" key="2">
    <source>
        <dbReference type="Proteomes" id="UP000603227"/>
    </source>
</evidence>
<dbReference type="Proteomes" id="UP000603227">
    <property type="component" value="Unassembled WGS sequence"/>
</dbReference>
<evidence type="ECO:0000313" key="1">
    <source>
        <dbReference type="EMBL" id="GHH86721.1"/>
    </source>
</evidence>
<dbReference type="EMBL" id="BNAT01000007">
    <property type="protein sequence ID" value="GHH86721.1"/>
    <property type="molecule type" value="Genomic_DNA"/>
</dbReference>
<reference evidence="1" key="2">
    <citation type="submission" date="2020-09" db="EMBL/GenBank/DDBJ databases">
        <authorList>
            <person name="Sun Q."/>
            <person name="Zhou Y."/>
        </authorList>
    </citation>
    <scope>NUCLEOTIDE SEQUENCE</scope>
    <source>
        <strain evidence="1">CGMCC 4.7403</strain>
    </source>
</reference>
<proteinExistence type="predicted"/>
<gene>
    <name evidence="1" type="ORF">GCM10017771_24940</name>
</gene>
<comment type="caution">
    <text evidence="1">The sequence shown here is derived from an EMBL/GenBank/DDBJ whole genome shotgun (WGS) entry which is preliminary data.</text>
</comment>
<accession>A0A919GLP7</accession>